<evidence type="ECO:0000259" key="1">
    <source>
        <dbReference type="SMART" id="SM00471"/>
    </source>
</evidence>
<dbReference type="InterPro" id="IPR006674">
    <property type="entry name" value="HD_domain"/>
</dbReference>
<dbReference type="Pfam" id="PF01966">
    <property type="entry name" value="HD"/>
    <property type="match status" value="1"/>
</dbReference>
<comment type="caution">
    <text evidence="2">The sequence shown here is derived from an EMBL/GenBank/DDBJ whole genome shotgun (WGS) entry which is preliminary data.</text>
</comment>
<gene>
    <name evidence="2" type="ORF">M9Y10_020211</name>
</gene>
<keyword evidence="3" id="KW-1185">Reference proteome</keyword>
<dbReference type="SMART" id="SM00471">
    <property type="entry name" value="HDc"/>
    <property type="match status" value="1"/>
</dbReference>
<organism evidence="2 3">
    <name type="scientific">Tritrichomonas musculus</name>
    <dbReference type="NCBI Taxonomy" id="1915356"/>
    <lineage>
        <taxon>Eukaryota</taxon>
        <taxon>Metamonada</taxon>
        <taxon>Parabasalia</taxon>
        <taxon>Tritrichomonadida</taxon>
        <taxon>Tritrichomonadidae</taxon>
        <taxon>Tritrichomonas</taxon>
    </lineage>
</organism>
<dbReference type="CDD" id="cd00077">
    <property type="entry name" value="HDc"/>
    <property type="match status" value="1"/>
</dbReference>
<feature type="domain" description="HD/PDEase" evidence="1">
    <location>
        <begin position="18"/>
        <end position="134"/>
    </location>
</feature>
<dbReference type="InterPro" id="IPR003607">
    <property type="entry name" value="HD/PDEase_dom"/>
</dbReference>
<dbReference type="Gene3D" id="1.20.58.1910">
    <property type="match status" value="1"/>
</dbReference>
<dbReference type="EMBL" id="JAPFFF010000029">
    <property type="protein sequence ID" value="KAK8846205.1"/>
    <property type="molecule type" value="Genomic_DNA"/>
</dbReference>
<name>A0ABR2HFL0_9EUKA</name>
<evidence type="ECO:0000313" key="3">
    <source>
        <dbReference type="Proteomes" id="UP001470230"/>
    </source>
</evidence>
<evidence type="ECO:0000313" key="2">
    <source>
        <dbReference type="EMBL" id="KAK8846205.1"/>
    </source>
</evidence>
<sequence>MNFENIELFVRKKLGEDTSGHDFYHCFRVRTTAEKLAHNEGNVDMTVVICASLLHDVPDVKICKDVEKTKKEIIELLQQSSISSPQIDHVMSIISNLSFKGAGVDTTMPTIEGKIVQDADRLDSIGAIGVARCFAYGGHVGHPIYDPTLKPVLHSSEKEYRKSKGTSISHFYEKLLLLKDRMQTNSGRKVAEIRHQYIESFLNQFLREWNGNDIDETLFQK</sequence>
<reference evidence="2 3" key="1">
    <citation type="submission" date="2024-04" db="EMBL/GenBank/DDBJ databases">
        <title>Tritrichomonas musculus Genome.</title>
        <authorList>
            <person name="Alves-Ferreira E."/>
            <person name="Grigg M."/>
            <person name="Lorenzi H."/>
            <person name="Galac M."/>
        </authorList>
    </citation>
    <scope>NUCLEOTIDE SEQUENCE [LARGE SCALE GENOMIC DNA]</scope>
    <source>
        <strain evidence="2 3">EAF2021</strain>
    </source>
</reference>
<accession>A0ABR2HFL0</accession>
<dbReference type="PANTHER" id="PTHR33594:SF1">
    <property type="entry name" value="HD_PDEASE DOMAIN-CONTAINING PROTEIN"/>
    <property type="match status" value="1"/>
</dbReference>
<dbReference type="PANTHER" id="PTHR33594">
    <property type="entry name" value="SUPERFAMILY HYDROLASE, PUTATIVE (AFU_ORTHOLOGUE AFUA_1G03035)-RELATED"/>
    <property type="match status" value="1"/>
</dbReference>
<dbReference type="Gene3D" id="1.10.472.50">
    <property type="entry name" value="HD-domain/PDEase-like"/>
    <property type="match status" value="1"/>
</dbReference>
<proteinExistence type="predicted"/>
<dbReference type="Proteomes" id="UP001470230">
    <property type="component" value="Unassembled WGS sequence"/>
</dbReference>
<dbReference type="SUPFAM" id="SSF109604">
    <property type="entry name" value="HD-domain/PDEase-like"/>
    <property type="match status" value="1"/>
</dbReference>
<protein>
    <recommendedName>
        <fullName evidence="1">HD/PDEase domain-containing protein</fullName>
    </recommendedName>
</protein>